<gene>
    <name evidence="4" type="ORF">KSB_17920</name>
</gene>
<accession>A0ABQ3UKS2</accession>
<reference evidence="4 5" key="1">
    <citation type="journal article" date="2021" name="Int. J. Syst. Evol. Microbiol.">
        <title>Reticulibacter mediterranei gen. nov., sp. nov., within the new family Reticulibacteraceae fam. nov., and Ktedonospora formicarum gen. nov., sp. nov., Ktedonobacter robiniae sp. nov., Dictyobacter formicarum sp. nov. and Dictyobacter arantiisoli sp. nov., belonging to the class Ktedonobacteria.</title>
        <authorList>
            <person name="Yabe S."/>
            <person name="Zheng Y."/>
            <person name="Wang C.M."/>
            <person name="Sakai Y."/>
            <person name="Abe K."/>
            <person name="Yokota A."/>
            <person name="Donadio S."/>
            <person name="Cavaletti L."/>
            <person name="Monciardini P."/>
        </authorList>
    </citation>
    <scope>NUCLEOTIDE SEQUENCE [LARGE SCALE GENOMIC DNA]</scope>
    <source>
        <strain evidence="4 5">SOSP1-30</strain>
    </source>
</reference>
<keyword evidence="3" id="KW-0460">Magnesium</keyword>
<dbReference type="InterPro" id="IPR044651">
    <property type="entry name" value="OTSB-like"/>
</dbReference>
<dbReference type="NCBIfam" id="TIGR00685">
    <property type="entry name" value="T6PP"/>
    <property type="match status" value="1"/>
</dbReference>
<evidence type="ECO:0000256" key="2">
    <source>
        <dbReference type="ARBA" id="ARBA00024179"/>
    </source>
</evidence>
<dbReference type="PANTHER" id="PTHR43768:SF3">
    <property type="entry name" value="TREHALOSE 6-PHOSPHATE PHOSPHATASE"/>
    <property type="match status" value="1"/>
</dbReference>
<dbReference type="EMBL" id="BNJG01000001">
    <property type="protein sequence ID" value="GHO53317.1"/>
    <property type="molecule type" value="Genomic_DNA"/>
</dbReference>
<dbReference type="InterPro" id="IPR023214">
    <property type="entry name" value="HAD_sf"/>
</dbReference>
<dbReference type="EC" id="3.1.3.12" evidence="3"/>
<dbReference type="SUPFAM" id="SSF56784">
    <property type="entry name" value="HAD-like"/>
    <property type="match status" value="1"/>
</dbReference>
<comment type="function">
    <text evidence="2 3">Removes the phosphate from trehalose 6-phosphate to produce free trehalose.</text>
</comment>
<comment type="catalytic activity">
    <reaction evidence="3">
        <text>alpha,alpha-trehalose 6-phosphate + H2O = alpha,alpha-trehalose + phosphate</text>
        <dbReference type="Rhea" id="RHEA:23420"/>
        <dbReference type="ChEBI" id="CHEBI:15377"/>
        <dbReference type="ChEBI" id="CHEBI:16551"/>
        <dbReference type="ChEBI" id="CHEBI:43474"/>
        <dbReference type="ChEBI" id="CHEBI:58429"/>
        <dbReference type="EC" id="3.1.3.12"/>
    </reaction>
</comment>
<comment type="cofactor">
    <cofactor evidence="3">
        <name>Mg(2+)</name>
        <dbReference type="ChEBI" id="CHEBI:18420"/>
    </cofactor>
</comment>
<comment type="caution">
    <text evidence="4">The sequence shown here is derived from an EMBL/GenBank/DDBJ whole genome shotgun (WGS) entry which is preliminary data.</text>
</comment>
<comment type="similarity">
    <text evidence="3">Belongs to the trehalose phosphatase family.</text>
</comment>
<keyword evidence="1 3" id="KW-0378">Hydrolase</keyword>
<dbReference type="RefSeq" id="WP_201370159.1">
    <property type="nucleotide sequence ID" value="NZ_BNJG01000001.1"/>
</dbReference>
<sequence>MNKIQLQDVLAQRPLGLVFDIDGTLSEIVPTPSEARLYPGVAELLTELASYAEIAIMTGRAAEDGARMVQVSGLTYIGTHGLEWSEDLPTSSAQIQLVPEALNYVEPGKRLLTLVEREMAHETGIIVQAKSVGGSIHYRQCANPEEIREQILALLEEPARQEGMVIDEGKRVVEVLAPLKINKGEALKRYIERKRLRGVVFAGDDRTDLNAIYAVRELRQEGFTGYTIAVRHTDALPELLTSADEVVDEVPGMVERLRQIRDMLATLRQSGKHEE</sequence>
<dbReference type="Gene3D" id="3.40.50.1000">
    <property type="entry name" value="HAD superfamily/HAD-like"/>
    <property type="match status" value="1"/>
</dbReference>
<evidence type="ECO:0000313" key="4">
    <source>
        <dbReference type="EMBL" id="GHO53317.1"/>
    </source>
</evidence>
<proteinExistence type="inferred from homology"/>
<dbReference type="Proteomes" id="UP000654345">
    <property type="component" value="Unassembled WGS sequence"/>
</dbReference>
<keyword evidence="3" id="KW-0479">Metal-binding</keyword>
<comment type="pathway">
    <text evidence="3">Glycan biosynthesis; trehalose biosynthesis.</text>
</comment>
<organism evidence="4 5">
    <name type="scientific">Ktedonobacter robiniae</name>
    <dbReference type="NCBI Taxonomy" id="2778365"/>
    <lineage>
        <taxon>Bacteria</taxon>
        <taxon>Bacillati</taxon>
        <taxon>Chloroflexota</taxon>
        <taxon>Ktedonobacteria</taxon>
        <taxon>Ktedonobacterales</taxon>
        <taxon>Ktedonobacteraceae</taxon>
        <taxon>Ktedonobacter</taxon>
    </lineage>
</organism>
<evidence type="ECO:0000313" key="5">
    <source>
        <dbReference type="Proteomes" id="UP000654345"/>
    </source>
</evidence>
<keyword evidence="5" id="KW-1185">Reference proteome</keyword>
<name>A0ABQ3UKS2_9CHLR</name>
<dbReference type="Pfam" id="PF02358">
    <property type="entry name" value="Trehalose_PPase"/>
    <property type="match status" value="1"/>
</dbReference>
<evidence type="ECO:0000256" key="3">
    <source>
        <dbReference type="RuleBase" id="RU361117"/>
    </source>
</evidence>
<dbReference type="Gene3D" id="3.30.70.1020">
    <property type="entry name" value="Trehalose-6-phosphate phosphatase related protein, domain 2"/>
    <property type="match status" value="1"/>
</dbReference>
<evidence type="ECO:0000256" key="1">
    <source>
        <dbReference type="ARBA" id="ARBA00022801"/>
    </source>
</evidence>
<protein>
    <recommendedName>
        <fullName evidence="3">Trehalose 6-phosphate phosphatase</fullName>
        <ecNumber evidence="3">3.1.3.12</ecNumber>
    </recommendedName>
</protein>
<dbReference type="PANTHER" id="PTHR43768">
    <property type="entry name" value="TREHALOSE 6-PHOSPHATE PHOSPHATASE"/>
    <property type="match status" value="1"/>
</dbReference>
<dbReference type="InterPro" id="IPR003337">
    <property type="entry name" value="Trehalose_PPase"/>
</dbReference>
<dbReference type="InterPro" id="IPR036412">
    <property type="entry name" value="HAD-like_sf"/>
</dbReference>